<reference evidence="5 6" key="1">
    <citation type="submission" date="2011-10" db="EMBL/GenBank/DDBJ databases">
        <title>Genome sequence of Gluconobacter morbifer G707, isolated from Drosophila gut.</title>
        <authorList>
            <person name="Lee W.-J."/>
            <person name="Kim E.-K."/>
        </authorList>
    </citation>
    <scope>NUCLEOTIDE SEQUENCE [LARGE SCALE GENOMIC DNA]</scope>
    <source>
        <strain evidence="5 6">G707</strain>
    </source>
</reference>
<protein>
    <recommendedName>
        <fullName evidence="7">Diguanylate cyclase</fullName>
    </recommendedName>
</protein>
<dbReference type="PATRIC" id="fig|1088869.3.peg.179"/>
<dbReference type="eggNOG" id="COG5001">
    <property type="taxonomic scope" value="Bacteria"/>
</dbReference>
<dbReference type="PROSITE" id="PS50883">
    <property type="entry name" value="EAL"/>
    <property type="match status" value="1"/>
</dbReference>
<dbReference type="InterPro" id="IPR000700">
    <property type="entry name" value="PAS-assoc_C"/>
</dbReference>
<dbReference type="RefSeq" id="WP_008850329.1">
    <property type="nucleotide sequence ID" value="NZ_AGQV01000001.1"/>
</dbReference>
<dbReference type="NCBIfam" id="TIGR00229">
    <property type="entry name" value="sensory_box"/>
    <property type="match status" value="1"/>
</dbReference>
<name>G6XFB4_9PROT</name>
<dbReference type="InterPro" id="IPR029787">
    <property type="entry name" value="Nucleotide_cyclase"/>
</dbReference>
<dbReference type="SMART" id="SM00052">
    <property type="entry name" value="EAL"/>
    <property type="match status" value="1"/>
</dbReference>
<dbReference type="Pfam" id="PF00563">
    <property type="entry name" value="EAL"/>
    <property type="match status" value="1"/>
</dbReference>
<dbReference type="SUPFAM" id="SSF55073">
    <property type="entry name" value="Nucleotide cyclase"/>
    <property type="match status" value="1"/>
</dbReference>
<keyword evidence="6" id="KW-1185">Reference proteome</keyword>
<dbReference type="InterPro" id="IPR052155">
    <property type="entry name" value="Biofilm_reg_signaling"/>
</dbReference>
<organism evidence="5 6">
    <name type="scientific">Gluconobacter morbifer G707</name>
    <dbReference type="NCBI Taxonomy" id="1088869"/>
    <lineage>
        <taxon>Bacteria</taxon>
        <taxon>Pseudomonadati</taxon>
        <taxon>Pseudomonadota</taxon>
        <taxon>Alphaproteobacteria</taxon>
        <taxon>Acetobacterales</taxon>
        <taxon>Acetobacteraceae</taxon>
        <taxon>Gluconobacter</taxon>
    </lineage>
</organism>
<dbReference type="CDD" id="cd01949">
    <property type="entry name" value="GGDEF"/>
    <property type="match status" value="1"/>
</dbReference>
<evidence type="ECO:0000259" key="3">
    <source>
        <dbReference type="PROSITE" id="PS50883"/>
    </source>
</evidence>
<dbReference type="CDD" id="cd00130">
    <property type="entry name" value="PAS"/>
    <property type="match status" value="1"/>
</dbReference>
<dbReference type="EMBL" id="AGQV01000001">
    <property type="protein sequence ID" value="EHH68872.1"/>
    <property type="molecule type" value="Genomic_DNA"/>
</dbReference>
<feature type="domain" description="PAC" evidence="2">
    <location>
        <begin position="96"/>
        <end position="148"/>
    </location>
</feature>
<dbReference type="PROSITE" id="PS50113">
    <property type="entry name" value="PAC"/>
    <property type="match status" value="1"/>
</dbReference>
<evidence type="ECO:0000313" key="5">
    <source>
        <dbReference type="EMBL" id="EHH68872.1"/>
    </source>
</evidence>
<dbReference type="OrthoDB" id="9793210at2"/>
<dbReference type="InterPro" id="IPR043128">
    <property type="entry name" value="Rev_trsase/Diguanyl_cyclase"/>
</dbReference>
<dbReference type="Proteomes" id="UP000004949">
    <property type="component" value="Unassembled WGS sequence"/>
</dbReference>
<dbReference type="InterPro" id="IPR035965">
    <property type="entry name" value="PAS-like_dom_sf"/>
</dbReference>
<accession>G6XFB4</accession>
<proteinExistence type="predicted"/>
<gene>
    <name evidence="5" type="ORF">GMO_01790</name>
</gene>
<dbReference type="SMART" id="SM00086">
    <property type="entry name" value="PAC"/>
    <property type="match status" value="1"/>
</dbReference>
<dbReference type="Pfam" id="PF00990">
    <property type="entry name" value="GGDEF"/>
    <property type="match status" value="1"/>
</dbReference>
<dbReference type="PROSITE" id="PS50112">
    <property type="entry name" value="PAS"/>
    <property type="match status" value="1"/>
</dbReference>
<dbReference type="Gene3D" id="3.30.70.270">
    <property type="match status" value="1"/>
</dbReference>
<evidence type="ECO:0000259" key="1">
    <source>
        <dbReference type="PROSITE" id="PS50112"/>
    </source>
</evidence>
<dbReference type="Pfam" id="PF13426">
    <property type="entry name" value="PAS_9"/>
    <property type="match status" value="1"/>
</dbReference>
<evidence type="ECO:0000259" key="2">
    <source>
        <dbReference type="PROSITE" id="PS50113"/>
    </source>
</evidence>
<dbReference type="SUPFAM" id="SSF55785">
    <property type="entry name" value="PYP-like sensor domain (PAS domain)"/>
    <property type="match status" value="1"/>
</dbReference>
<sequence length="589" mass="67334">MKEDPDQFYENSLIPLRSWAGGAHDSFVLHALNCSAIVAVTDTKGIIQSVNEKFVQISGYVREELIGNDHRMLRSGRHDRNFFRTIYRTIAQGKVWHGEICNRRKDGSFYWVDTTIVPRRSGSGKITNYVAIRFDITSRKTAEEKLRKSRKDLLKAANTDSLTQIPNRHHFTHKLRKFIRADGHRFVCLALLDIDFFKTVNDTSGHASGDRLLQKFSRQLQKFQNDDCFIGRIGGDEFALLMKSNDVTEFQPFLEKVLSAVRFRFRTRDMTHYCSASIGYAYAEHTAAKEKELLKCADLALYVAKRAGKNRVQHYKPDMKSEVERETTVKKAVADTLRPGGIHFLYYPVFSPATRSISFEIRAYWPHIPLLPGQGDISSLVSEDLHLSPLFHILAFQRIVQDIQYLAEQNVDFSMLILEVDVSVFQNQDFIRNVCTLLENNTACAAKVLLSIKGKSLPERINRSMEDCFRRLRASGVHLMLDADDFSMKSLFRLRALSFEWLKLPSFIFQENSEDLSVLGNIIDIIHKVGMKSAIGGIETQSDYRKIVALGCDYIQGSFLYPPLSREDIKFHTGNILSKDDMKSVLLCS</sequence>
<evidence type="ECO:0000259" key="4">
    <source>
        <dbReference type="PROSITE" id="PS50887"/>
    </source>
</evidence>
<dbReference type="InterPro" id="IPR001633">
    <property type="entry name" value="EAL_dom"/>
</dbReference>
<feature type="domain" description="GGDEF" evidence="4">
    <location>
        <begin position="185"/>
        <end position="317"/>
    </location>
</feature>
<comment type="caution">
    <text evidence="5">The sequence shown here is derived from an EMBL/GenBank/DDBJ whole genome shotgun (WGS) entry which is preliminary data.</text>
</comment>
<dbReference type="SMART" id="SM00267">
    <property type="entry name" value="GGDEF"/>
    <property type="match status" value="1"/>
</dbReference>
<dbReference type="SUPFAM" id="SSF141868">
    <property type="entry name" value="EAL domain-like"/>
    <property type="match status" value="1"/>
</dbReference>
<feature type="domain" description="PAS" evidence="1">
    <location>
        <begin position="38"/>
        <end position="94"/>
    </location>
</feature>
<dbReference type="CDD" id="cd01948">
    <property type="entry name" value="EAL"/>
    <property type="match status" value="1"/>
</dbReference>
<evidence type="ECO:0000313" key="6">
    <source>
        <dbReference type="Proteomes" id="UP000004949"/>
    </source>
</evidence>
<dbReference type="PANTHER" id="PTHR44757">
    <property type="entry name" value="DIGUANYLATE CYCLASE DGCP"/>
    <property type="match status" value="1"/>
</dbReference>
<dbReference type="InterPro" id="IPR035919">
    <property type="entry name" value="EAL_sf"/>
</dbReference>
<evidence type="ECO:0008006" key="7">
    <source>
        <dbReference type="Google" id="ProtNLM"/>
    </source>
</evidence>
<dbReference type="Gene3D" id="3.20.20.450">
    <property type="entry name" value="EAL domain"/>
    <property type="match status" value="1"/>
</dbReference>
<dbReference type="Gene3D" id="3.30.450.20">
    <property type="entry name" value="PAS domain"/>
    <property type="match status" value="1"/>
</dbReference>
<feature type="domain" description="EAL" evidence="3">
    <location>
        <begin position="326"/>
        <end position="577"/>
    </location>
</feature>
<dbReference type="AlphaFoldDB" id="G6XFB4"/>
<dbReference type="STRING" id="1088869.GMO_01790"/>
<dbReference type="PANTHER" id="PTHR44757:SF2">
    <property type="entry name" value="BIOFILM ARCHITECTURE MAINTENANCE PROTEIN MBAA"/>
    <property type="match status" value="1"/>
</dbReference>
<dbReference type="PROSITE" id="PS50887">
    <property type="entry name" value="GGDEF"/>
    <property type="match status" value="1"/>
</dbReference>
<dbReference type="InterPro" id="IPR001610">
    <property type="entry name" value="PAC"/>
</dbReference>
<dbReference type="InterPro" id="IPR000014">
    <property type="entry name" value="PAS"/>
</dbReference>
<dbReference type="NCBIfam" id="TIGR00254">
    <property type="entry name" value="GGDEF"/>
    <property type="match status" value="1"/>
</dbReference>
<dbReference type="InterPro" id="IPR000160">
    <property type="entry name" value="GGDEF_dom"/>
</dbReference>